<name>A0A812CF07_ACAPH</name>
<keyword evidence="3" id="KW-1185">Reference proteome</keyword>
<keyword evidence="1" id="KW-1133">Transmembrane helix</keyword>
<comment type="caution">
    <text evidence="2">The sequence shown here is derived from an EMBL/GenBank/DDBJ whole genome shotgun (WGS) entry which is preliminary data.</text>
</comment>
<accession>A0A812CF07</accession>
<dbReference type="Proteomes" id="UP000597762">
    <property type="component" value="Unassembled WGS sequence"/>
</dbReference>
<feature type="transmembrane region" description="Helical" evidence="1">
    <location>
        <begin position="227"/>
        <end position="245"/>
    </location>
</feature>
<evidence type="ECO:0000313" key="2">
    <source>
        <dbReference type="EMBL" id="CAE1265342.1"/>
    </source>
</evidence>
<keyword evidence="1" id="KW-0472">Membrane</keyword>
<protein>
    <submittedName>
        <fullName evidence="2">Uncharacterized protein</fullName>
    </submittedName>
</protein>
<proteinExistence type="predicted"/>
<reference evidence="2" key="1">
    <citation type="submission" date="2021-01" db="EMBL/GenBank/DDBJ databases">
        <authorList>
            <person name="Li R."/>
            <person name="Bekaert M."/>
        </authorList>
    </citation>
    <scope>NUCLEOTIDE SEQUENCE</scope>
    <source>
        <strain evidence="2">Farmed</strain>
    </source>
</reference>
<sequence length="276" mass="31243">MKFVETTPSNEFTGHFSIYRDATLPMGGYTYMPLSNASSSCHSYGVDGTSGRNQTKSKVFLTIFTTWDSNDKKDQVHANTLLNWQSLKGDIRVIVFINDSLNNFPLCTCPDCELWPAPVVGESGVPVLKHMFMYVTRNVNSTYYSYVNSDIVFNNNLIRTLQIIEARVNFAIRPAFIVGRRTNVINLTADEAASSKNLEQAARSRAQLSTIKPSSSSFSPSPLSLESFLYVYFPLFIVFFLMININSSSSIYDDVFSLVDELYKHFDCFLLRQFFS</sequence>
<organism evidence="2 3">
    <name type="scientific">Acanthosepion pharaonis</name>
    <name type="common">Pharaoh cuttlefish</name>
    <name type="synonym">Sepia pharaonis</name>
    <dbReference type="NCBI Taxonomy" id="158019"/>
    <lineage>
        <taxon>Eukaryota</taxon>
        <taxon>Metazoa</taxon>
        <taxon>Spiralia</taxon>
        <taxon>Lophotrochozoa</taxon>
        <taxon>Mollusca</taxon>
        <taxon>Cephalopoda</taxon>
        <taxon>Coleoidea</taxon>
        <taxon>Decapodiformes</taxon>
        <taxon>Sepiida</taxon>
        <taxon>Sepiina</taxon>
        <taxon>Sepiidae</taxon>
        <taxon>Acanthosepion</taxon>
    </lineage>
</organism>
<evidence type="ECO:0000256" key="1">
    <source>
        <dbReference type="SAM" id="Phobius"/>
    </source>
</evidence>
<evidence type="ECO:0000313" key="3">
    <source>
        <dbReference type="Proteomes" id="UP000597762"/>
    </source>
</evidence>
<dbReference type="EMBL" id="CAHIKZ030001476">
    <property type="protein sequence ID" value="CAE1265342.1"/>
    <property type="molecule type" value="Genomic_DNA"/>
</dbReference>
<dbReference type="OrthoDB" id="6046730at2759"/>
<dbReference type="AlphaFoldDB" id="A0A812CF07"/>
<keyword evidence="1" id="KW-0812">Transmembrane</keyword>
<gene>
    <name evidence="2" type="ORF">SPHA_34632</name>
</gene>